<proteinExistence type="predicted"/>
<dbReference type="EMBL" id="FR905509">
    <property type="protein sequence ID" value="CDQ79846.1"/>
    <property type="molecule type" value="Genomic_DNA"/>
</dbReference>
<dbReference type="PaxDb" id="8022-A0A060XK56"/>
<dbReference type="Proteomes" id="UP000193380">
    <property type="component" value="Unassembled WGS sequence"/>
</dbReference>
<dbReference type="AlphaFoldDB" id="A0A060XK56"/>
<protein>
    <submittedName>
        <fullName evidence="2">Uncharacterized protein</fullName>
    </submittedName>
</protein>
<evidence type="ECO:0000256" key="1">
    <source>
        <dbReference type="SAM" id="MobiDB-lite"/>
    </source>
</evidence>
<dbReference type="STRING" id="8022.A0A060XK56"/>
<evidence type="ECO:0000313" key="3">
    <source>
        <dbReference type="Proteomes" id="UP000193380"/>
    </source>
</evidence>
<evidence type="ECO:0000313" key="2">
    <source>
        <dbReference type="EMBL" id="CDQ79846.1"/>
    </source>
</evidence>
<sequence>MFKVSDIFFRTQPDLYFSTASCSLPGQVLATLGVMLSLYLSNSVPRPPGHKDNLHLDLQRSFPRDISSRQLSPATQPREQGHPEGQGNMRTVNSYAGFTEFDRSPSFLHPDSSLSKRERSGVSAEDILIHEDPRAALLLERAQVKTAQASSLRAPGEDSGINAASCLYRHAHLGSRKDCEWL</sequence>
<feature type="region of interest" description="Disordered" evidence="1">
    <location>
        <begin position="67"/>
        <end position="91"/>
    </location>
</feature>
<accession>A0A060XK56</accession>
<name>A0A060XK56_ONCMY</name>
<feature type="compositionally biased region" description="Polar residues" evidence="1">
    <location>
        <begin position="68"/>
        <end position="78"/>
    </location>
</feature>
<gene>
    <name evidence="2" type="ORF">GSONMT00011623001</name>
</gene>
<reference evidence="2" key="1">
    <citation type="journal article" date="2014" name="Nat. Commun.">
        <title>The rainbow trout genome provides novel insights into evolution after whole-genome duplication in vertebrates.</title>
        <authorList>
            <person name="Berthelot C."/>
            <person name="Brunet F."/>
            <person name="Chalopin D."/>
            <person name="Juanchich A."/>
            <person name="Bernard M."/>
            <person name="Noel B."/>
            <person name="Bento P."/>
            <person name="Da Silva C."/>
            <person name="Labadie K."/>
            <person name="Alberti A."/>
            <person name="Aury J.M."/>
            <person name="Louis A."/>
            <person name="Dehais P."/>
            <person name="Bardou P."/>
            <person name="Montfort J."/>
            <person name="Klopp C."/>
            <person name="Cabau C."/>
            <person name="Gaspin C."/>
            <person name="Thorgaard G.H."/>
            <person name="Boussaha M."/>
            <person name="Quillet E."/>
            <person name="Guyomard R."/>
            <person name="Galiana D."/>
            <person name="Bobe J."/>
            <person name="Volff J.N."/>
            <person name="Genet C."/>
            <person name="Wincker P."/>
            <person name="Jaillon O."/>
            <person name="Roest Crollius H."/>
            <person name="Guiguen Y."/>
        </authorList>
    </citation>
    <scope>NUCLEOTIDE SEQUENCE [LARGE SCALE GENOMIC DNA]</scope>
</reference>
<reference evidence="2" key="2">
    <citation type="submission" date="2014-03" db="EMBL/GenBank/DDBJ databases">
        <authorList>
            <person name="Genoscope - CEA"/>
        </authorList>
    </citation>
    <scope>NUCLEOTIDE SEQUENCE</scope>
</reference>
<organism evidence="2 3">
    <name type="scientific">Oncorhynchus mykiss</name>
    <name type="common">Rainbow trout</name>
    <name type="synonym">Salmo gairdneri</name>
    <dbReference type="NCBI Taxonomy" id="8022"/>
    <lineage>
        <taxon>Eukaryota</taxon>
        <taxon>Metazoa</taxon>
        <taxon>Chordata</taxon>
        <taxon>Craniata</taxon>
        <taxon>Vertebrata</taxon>
        <taxon>Euteleostomi</taxon>
        <taxon>Actinopterygii</taxon>
        <taxon>Neopterygii</taxon>
        <taxon>Teleostei</taxon>
        <taxon>Protacanthopterygii</taxon>
        <taxon>Salmoniformes</taxon>
        <taxon>Salmonidae</taxon>
        <taxon>Salmoninae</taxon>
        <taxon>Oncorhynchus</taxon>
    </lineage>
</organism>